<dbReference type="EMBL" id="JBHUHP010000002">
    <property type="protein sequence ID" value="MFD2090725.1"/>
    <property type="molecule type" value="Genomic_DNA"/>
</dbReference>
<sequence length="169" mass="18933">MRTDESDREPVFVSLPSGIAFPSKTYARAFLGLIRAGEQLDRLLDADLRAAHGIGLRGYEVLLHLAAFAQDRHTTMTTLTRQTPLSQSRLSRLVAELETRGLVRRTGDERDSRVVVVSLTDEGLQVLRQAQPTHHRGLEERLFSRLTHDELVLLGDLTSRVLADERPIG</sequence>
<dbReference type="PROSITE" id="PS50995">
    <property type="entry name" value="HTH_MARR_2"/>
    <property type="match status" value="1"/>
</dbReference>
<dbReference type="InterPro" id="IPR036388">
    <property type="entry name" value="WH-like_DNA-bd_sf"/>
</dbReference>
<dbReference type="PANTHER" id="PTHR33164:SF57">
    <property type="entry name" value="MARR-FAMILY TRANSCRIPTIONAL REGULATOR"/>
    <property type="match status" value="1"/>
</dbReference>
<comment type="caution">
    <text evidence="2">The sequence shown here is derived from an EMBL/GenBank/DDBJ whole genome shotgun (WGS) entry which is preliminary data.</text>
</comment>
<proteinExistence type="predicted"/>
<dbReference type="SMART" id="SM00347">
    <property type="entry name" value="HTH_MARR"/>
    <property type="match status" value="1"/>
</dbReference>
<dbReference type="Proteomes" id="UP001597402">
    <property type="component" value="Unassembled WGS sequence"/>
</dbReference>
<dbReference type="InterPro" id="IPR036390">
    <property type="entry name" value="WH_DNA-bd_sf"/>
</dbReference>
<protein>
    <submittedName>
        <fullName evidence="2">MarR family winged helix-turn-helix transcriptional regulator</fullName>
    </submittedName>
</protein>
<dbReference type="Pfam" id="PF12802">
    <property type="entry name" value="MarR_2"/>
    <property type="match status" value="1"/>
</dbReference>
<feature type="domain" description="HTH marR-type" evidence="1">
    <location>
        <begin position="26"/>
        <end position="163"/>
    </location>
</feature>
<organism evidence="2 3">
    <name type="scientific">Blastococcus deserti</name>
    <dbReference type="NCBI Taxonomy" id="2259033"/>
    <lineage>
        <taxon>Bacteria</taxon>
        <taxon>Bacillati</taxon>
        <taxon>Actinomycetota</taxon>
        <taxon>Actinomycetes</taxon>
        <taxon>Geodermatophilales</taxon>
        <taxon>Geodermatophilaceae</taxon>
        <taxon>Blastococcus</taxon>
    </lineage>
</organism>
<dbReference type="SUPFAM" id="SSF46785">
    <property type="entry name" value="Winged helix' DNA-binding domain"/>
    <property type="match status" value="1"/>
</dbReference>
<dbReference type="InterPro" id="IPR000835">
    <property type="entry name" value="HTH_MarR-typ"/>
</dbReference>
<keyword evidence="3" id="KW-1185">Reference proteome</keyword>
<dbReference type="RefSeq" id="WP_376872037.1">
    <property type="nucleotide sequence ID" value="NZ_JBHUHP010000002.1"/>
</dbReference>
<gene>
    <name evidence="2" type="ORF">ACFSHS_03985</name>
</gene>
<reference evidence="3" key="1">
    <citation type="journal article" date="2019" name="Int. J. Syst. Evol. Microbiol.">
        <title>The Global Catalogue of Microorganisms (GCM) 10K type strain sequencing project: providing services to taxonomists for standard genome sequencing and annotation.</title>
        <authorList>
            <consortium name="The Broad Institute Genomics Platform"/>
            <consortium name="The Broad Institute Genome Sequencing Center for Infectious Disease"/>
            <person name="Wu L."/>
            <person name="Ma J."/>
        </authorList>
    </citation>
    <scope>NUCLEOTIDE SEQUENCE [LARGE SCALE GENOMIC DNA]</scope>
    <source>
        <strain evidence="3">JCM 3338</strain>
    </source>
</reference>
<dbReference type="InterPro" id="IPR039422">
    <property type="entry name" value="MarR/SlyA-like"/>
</dbReference>
<evidence type="ECO:0000313" key="3">
    <source>
        <dbReference type="Proteomes" id="UP001597402"/>
    </source>
</evidence>
<dbReference type="Gene3D" id="1.10.10.10">
    <property type="entry name" value="Winged helix-like DNA-binding domain superfamily/Winged helix DNA-binding domain"/>
    <property type="match status" value="1"/>
</dbReference>
<name>A0ABW4X6H7_9ACTN</name>
<dbReference type="PANTHER" id="PTHR33164">
    <property type="entry name" value="TRANSCRIPTIONAL REGULATOR, MARR FAMILY"/>
    <property type="match status" value="1"/>
</dbReference>
<evidence type="ECO:0000313" key="2">
    <source>
        <dbReference type="EMBL" id="MFD2090725.1"/>
    </source>
</evidence>
<accession>A0ABW4X6H7</accession>
<evidence type="ECO:0000259" key="1">
    <source>
        <dbReference type="PROSITE" id="PS50995"/>
    </source>
</evidence>
<dbReference type="PRINTS" id="PR00598">
    <property type="entry name" value="HTHMARR"/>
</dbReference>